<evidence type="ECO:0000256" key="9">
    <source>
        <dbReference type="RuleBase" id="RU362028"/>
    </source>
</evidence>
<evidence type="ECO:0000256" key="4">
    <source>
        <dbReference type="ARBA" id="ARBA00022552"/>
    </source>
</evidence>
<dbReference type="Gene3D" id="3.10.290.10">
    <property type="entry name" value="RNA-binding S4 domain"/>
    <property type="match status" value="1"/>
</dbReference>
<evidence type="ECO:0000256" key="2">
    <source>
        <dbReference type="ARBA" id="ARBA00002876"/>
    </source>
</evidence>
<dbReference type="InterPro" id="IPR020103">
    <property type="entry name" value="PsdUridine_synth_cat_dom_sf"/>
</dbReference>
<dbReference type="EMBL" id="SNZA01000001">
    <property type="protein sequence ID" value="TDR15280.1"/>
    <property type="molecule type" value="Genomic_DNA"/>
</dbReference>
<evidence type="ECO:0000256" key="7">
    <source>
        <dbReference type="PIRSR" id="PIRSR606225-1"/>
    </source>
</evidence>
<dbReference type="Pfam" id="PF01479">
    <property type="entry name" value="S4"/>
    <property type="match status" value="1"/>
</dbReference>
<dbReference type="PANTHER" id="PTHR21600:SF92">
    <property type="entry name" value="RIBOSOMAL LARGE SUBUNIT PSEUDOURIDINE SYNTHASE C"/>
    <property type="match status" value="1"/>
</dbReference>
<evidence type="ECO:0000313" key="11">
    <source>
        <dbReference type="EMBL" id="TDR15280.1"/>
    </source>
</evidence>
<evidence type="ECO:0000259" key="10">
    <source>
        <dbReference type="SMART" id="SM00363"/>
    </source>
</evidence>
<evidence type="ECO:0000256" key="6">
    <source>
        <dbReference type="ARBA" id="ARBA00023235"/>
    </source>
</evidence>
<gene>
    <name evidence="11" type="ORF">C8D85_0641</name>
</gene>
<dbReference type="Proteomes" id="UP000295729">
    <property type="component" value="Unassembled WGS sequence"/>
</dbReference>
<dbReference type="SUPFAM" id="SSF55174">
    <property type="entry name" value="Alpha-L RNA-binding motif"/>
    <property type="match status" value="1"/>
</dbReference>
<proteinExistence type="inferred from homology"/>
<comment type="caution">
    <text evidence="11">The sequence shown here is derived from an EMBL/GenBank/DDBJ whole genome shotgun (WGS) entry which is preliminary data.</text>
</comment>
<dbReference type="PANTHER" id="PTHR21600">
    <property type="entry name" value="MITOCHONDRIAL RNA PSEUDOURIDINE SYNTHASE"/>
    <property type="match status" value="1"/>
</dbReference>
<dbReference type="PROSITE" id="PS01129">
    <property type="entry name" value="PSI_RLU"/>
    <property type="match status" value="1"/>
</dbReference>
<comment type="function">
    <text evidence="2">Responsible for synthesis of pseudouridine from uracil at positions 955, 2504 and 2580 in 23S ribosomal RNA.</text>
</comment>
<dbReference type="InterPro" id="IPR036986">
    <property type="entry name" value="S4_RNA-bd_sf"/>
</dbReference>
<evidence type="ECO:0000256" key="1">
    <source>
        <dbReference type="ARBA" id="ARBA00000381"/>
    </source>
</evidence>
<dbReference type="InterPro" id="IPR050188">
    <property type="entry name" value="RluA_PseudoU_synthase"/>
</dbReference>
<dbReference type="NCBIfam" id="NF008249">
    <property type="entry name" value="PRK11025.1"/>
    <property type="match status" value="1"/>
</dbReference>
<dbReference type="GO" id="GO:0000455">
    <property type="term" value="P:enzyme-directed rRNA pseudouridine synthesis"/>
    <property type="evidence" value="ECO:0007669"/>
    <property type="project" value="TreeGrafter"/>
</dbReference>
<dbReference type="SMART" id="SM00363">
    <property type="entry name" value="S4"/>
    <property type="match status" value="1"/>
</dbReference>
<dbReference type="SUPFAM" id="SSF55120">
    <property type="entry name" value="Pseudouridine synthase"/>
    <property type="match status" value="1"/>
</dbReference>
<feature type="domain" description="RNA-binding S4" evidence="10">
    <location>
        <begin position="27"/>
        <end position="84"/>
    </location>
</feature>
<dbReference type="InterPro" id="IPR002942">
    <property type="entry name" value="S4_RNA-bd"/>
</dbReference>
<dbReference type="EC" id="5.4.99.-" evidence="9"/>
<dbReference type="CDD" id="cd02869">
    <property type="entry name" value="PseudoU_synth_RluA_like"/>
    <property type="match status" value="1"/>
</dbReference>
<dbReference type="InterPro" id="IPR006145">
    <property type="entry name" value="PsdUridine_synth_RsuA/RluA"/>
</dbReference>
<reference evidence="11 12" key="1">
    <citation type="submission" date="2019-03" db="EMBL/GenBank/DDBJ databases">
        <title>Genomic Encyclopedia of Type Strains, Phase IV (KMG-IV): sequencing the most valuable type-strain genomes for metagenomic binning, comparative biology and taxonomic classification.</title>
        <authorList>
            <person name="Goeker M."/>
        </authorList>
    </citation>
    <scope>NUCLEOTIDE SEQUENCE [LARGE SCALE GENOMIC DNA]</scope>
    <source>
        <strain evidence="11 12">DSM 5604</strain>
    </source>
</reference>
<dbReference type="InterPro" id="IPR006225">
    <property type="entry name" value="PsdUridine_synth_RluC/D"/>
</dbReference>
<dbReference type="CDD" id="cd00165">
    <property type="entry name" value="S4"/>
    <property type="match status" value="1"/>
</dbReference>
<evidence type="ECO:0000256" key="8">
    <source>
        <dbReference type="PROSITE-ProRule" id="PRU00182"/>
    </source>
</evidence>
<comment type="catalytic activity">
    <reaction evidence="9">
        <text>a uridine in RNA = a pseudouridine in RNA</text>
        <dbReference type="Rhea" id="RHEA:48348"/>
        <dbReference type="Rhea" id="RHEA-COMP:12068"/>
        <dbReference type="Rhea" id="RHEA-COMP:12069"/>
        <dbReference type="ChEBI" id="CHEBI:65314"/>
        <dbReference type="ChEBI" id="CHEBI:65315"/>
    </reaction>
</comment>
<keyword evidence="4" id="KW-0698">rRNA processing</keyword>
<evidence type="ECO:0000313" key="12">
    <source>
        <dbReference type="Proteomes" id="UP000295729"/>
    </source>
</evidence>
<keyword evidence="5 8" id="KW-0694">RNA-binding</keyword>
<dbReference type="RefSeq" id="WP_133559903.1">
    <property type="nucleotide sequence ID" value="NZ_SNZA01000001.1"/>
</dbReference>
<dbReference type="NCBIfam" id="TIGR00005">
    <property type="entry name" value="rluA_subfam"/>
    <property type="match status" value="1"/>
</dbReference>
<dbReference type="InterPro" id="IPR006224">
    <property type="entry name" value="PsdUridine_synth_RluA-like_CS"/>
</dbReference>
<comment type="catalytic activity">
    <reaction evidence="1">
        <text>uridine(955/2504/2580) in 23S rRNA = pseudouridine(955/2504/2580) in 23S rRNA</text>
        <dbReference type="Rhea" id="RHEA:42528"/>
        <dbReference type="Rhea" id="RHEA-COMP:10099"/>
        <dbReference type="Rhea" id="RHEA-COMP:10100"/>
        <dbReference type="ChEBI" id="CHEBI:65314"/>
        <dbReference type="ChEBI" id="CHEBI:65315"/>
        <dbReference type="EC" id="5.4.99.24"/>
    </reaction>
</comment>
<sequence length="323" mass="36498">MAASEINGAQERPQVRFVTIDENNHGQRIDNFLVTFLKGVPKGKIYNLLRKGEIRVNKKRIKPDFRLSNEDVIRIAPIVVAQPSDKPMVAEGLKQEIESRIVFEDKGLIVVNKPSGLAVHGGSGLSFGLVEVVRQMRPQEKFIELVHRLDRDTSGLIMIAKKRSVLKMLHAALREKEGVQKTYNALVFGSWPKRKLQVNAPLLKNELKSGERVVKVHTDGKESLTRFKVMRNFEGYTLIECEPVTGRTHQIRVHTQFAGYPIVGDDKYSPNEANAEAKQLGFKRLCLHASRLVIDDYDGQKLVLEAPIEDAWKEAMQALPSKF</sequence>
<feature type="active site" evidence="7">
    <location>
        <position position="150"/>
    </location>
</feature>
<dbReference type="GO" id="GO:0160141">
    <property type="term" value="F:23S rRNA pseudouridine(955/2504/2580) synthase activity"/>
    <property type="evidence" value="ECO:0007669"/>
    <property type="project" value="UniProtKB-EC"/>
</dbReference>
<keyword evidence="12" id="KW-1185">Reference proteome</keyword>
<keyword evidence="6 9" id="KW-0413">Isomerase</keyword>
<dbReference type="Gene3D" id="3.30.2350.10">
    <property type="entry name" value="Pseudouridine synthase"/>
    <property type="match status" value="1"/>
</dbReference>
<dbReference type="Pfam" id="PF00849">
    <property type="entry name" value="PseudoU_synth_2"/>
    <property type="match status" value="1"/>
</dbReference>
<organism evidence="11 12">
    <name type="scientific">Marinomonas communis</name>
    <dbReference type="NCBI Taxonomy" id="28254"/>
    <lineage>
        <taxon>Bacteria</taxon>
        <taxon>Pseudomonadati</taxon>
        <taxon>Pseudomonadota</taxon>
        <taxon>Gammaproteobacteria</taxon>
        <taxon>Oceanospirillales</taxon>
        <taxon>Oceanospirillaceae</taxon>
        <taxon>Marinomonas</taxon>
    </lineage>
</organism>
<comment type="similarity">
    <text evidence="3 9">Belongs to the pseudouridine synthase RluA family.</text>
</comment>
<evidence type="ECO:0000256" key="5">
    <source>
        <dbReference type="ARBA" id="ARBA00022884"/>
    </source>
</evidence>
<dbReference type="OrthoDB" id="9807829at2"/>
<dbReference type="AlphaFoldDB" id="A0A4R6XC98"/>
<dbReference type="PROSITE" id="PS50889">
    <property type="entry name" value="S4"/>
    <property type="match status" value="1"/>
</dbReference>
<evidence type="ECO:0000256" key="3">
    <source>
        <dbReference type="ARBA" id="ARBA00010876"/>
    </source>
</evidence>
<dbReference type="GO" id="GO:0003723">
    <property type="term" value="F:RNA binding"/>
    <property type="evidence" value="ECO:0007669"/>
    <property type="project" value="UniProtKB-KW"/>
</dbReference>
<protein>
    <recommendedName>
        <fullName evidence="9">Pseudouridine synthase</fullName>
        <ecNumber evidence="9">5.4.99.-</ecNumber>
    </recommendedName>
</protein>
<accession>A0A4R6XC98</accession>
<name>A0A4R6XC98_9GAMM</name>